<dbReference type="Proteomes" id="UP000188879">
    <property type="component" value="Unassembled WGS sequence"/>
</dbReference>
<evidence type="ECO:0000313" key="3">
    <source>
        <dbReference type="EMBL" id="ONG45627.1"/>
    </source>
</evidence>
<dbReference type="Gene3D" id="2.30.30.240">
    <property type="entry name" value="PRC-barrel domain"/>
    <property type="match status" value="1"/>
</dbReference>
<feature type="domain" description="PRC-barrel" evidence="2">
    <location>
        <begin position="11"/>
        <end position="65"/>
    </location>
</feature>
<sequence length="133" mass="13541">MDIGKLREGLSMHRLLDADVHGEADREIGEIDDIILPEGGGAPVAILSVGGFLGLGERHIAVPLSQLRHDAQRGRWSLPGATAESLKAMPAVSLSDMRRGGSDRGGATPGAGTGTPGALTGGPSSSGGQQLNR</sequence>
<protein>
    <recommendedName>
        <fullName evidence="2">PRC-barrel domain-containing protein</fullName>
    </recommendedName>
</protein>
<evidence type="ECO:0000259" key="2">
    <source>
        <dbReference type="Pfam" id="PF05239"/>
    </source>
</evidence>
<accession>A0A1V2GVD7</accession>
<organism evidence="3 4">
    <name type="scientific">Teichococcus deserti</name>
    <dbReference type="NCBI Taxonomy" id="1817963"/>
    <lineage>
        <taxon>Bacteria</taxon>
        <taxon>Pseudomonadati</taxon>
        <taxon>Pseudomonadota</taxon>
        <taxon>Alphaproteobacteria</taxon>
        <taxon>Acetobacterales</taxon>
        <taxon>Roseomonadaceae</taxon>
        <taxon>Roseomonas</taxon>
    </lineage>
</organism>
<keyword evidence="4" id="KW-1185">Reference proteome</keyword>
<name>A0A1V2GVD7_9PROT</name>
<proteinExistence type="predicted"/>
<gene>
    <name evidence="3" type="ORF">BKE38_26285</name>
</gene>
<evidence type="ECO:0000256" key="1">
    <source>
        <dbReference type="SAM" id="MobiDB-lite"/>
    </source>
</evidence>
<dbReference type="EMBL" id="MLCO01000344">
    <property type="protein sequence ID" value="ONG45627.1"/>
    <property type="molecule type" value="Genomic_DNA"/>
</dbReference>
<dbReference type="InterPro" id="IPR011033">
    <property type="entry name" value="PRC_barrel-like_sf"/>
</dbReference>
<evidence type="ECO:0000313" key="4">
    <source>
        <dbReference type="Proteomes" id="UP000188879"/>
    </source>
</evidence>
<comment type="caution">
    <text evidence="3">The sequence shown here is derived from an EMBL/GenBank/DDBJ whole genome shotgun (WGS) entry which is preliminary data.</text>
</comment>
<reference evidence="3 4" key="1">
    <citation type="submission" date="2016-10" db="EMBL/GenBank/DDBJ databases">
        <title>Draft Genome sequence of Roseomonas sp. strain M3.</title>
        <authorList>
            <person name="Subhash Y."/>
            <person name="Lee S."/>
        </authorList>
    </citation>
    <scope>NUCLEOTIDE SEQUENCE [LARGE SCALE GENOMIC DNA]</scope>
    <source>
        <strain evidence="3 4">M3</strain>
    </source>
</reference>
<feature type="compositionally biased region" description="Low complexity" evidence="1">
    <location>
        <begin position="116"/>
        <end position="133"/>
    </location>
</feature>
<dbReference type="InterPro" id="IPR027275">
    <property type="entry name" value="PRC-brl_dom"/>
</dbReference>
<feature type="region of interest" description="Disordered" evidence="1">
    <location>
        <begin position="87"/>
        <end position="133"/>
    </location>
</feature>
<dbReference type="SUPFAM" id="SSF50346">
    <property type="entry name" value="PRC-barrel domain"/>
    <property type="match status" value="1"/>
</dbReference>
<dbReference type="Pfam" id="PF05239">
    <property type="entry name" value="PRC"/>
    <property type="match status" value="1"/>
</dbReference>
<feature type="compositionally biased region" description="Gly residues" evidence="1">
    <location>
        <begin position="103"/>
        <end position="115"/>
    </location>
</feature>
<dbReference type="AlphaFoldDB" id="A0A1V2GVD7"/>